<dbReference type="SUPFAM" id="SSF53822">
    <property type="entry name" value="Periplasmic binding protein-like I"/>
    <property type="match status" value="1"/>
</dbReference>
<dbReference type="PANTHER" id="PTHR30146:SF138">
    <property type="entry name" value="TRANSCRIPTIONAL REGULATORY PROTEIN"/>
    <property type="match status" value="1"/>
</dbReference>
<dbReference type="InterPro" id="IPR010982">
    <property type="entry name" value="Lambda_DNA-bd_dom_sf"/>
</dbReference>
<feature type="domain" description="HTH lacI-type" evidence="4">
    <location>
        <begin position="1"/>
        <end position="52"/>
    </location>
</feature>
<evidence type="ECO:0000256" key="1">
    <source>
        <dbReference type="ARBA" id="ARBA00023015"/>
    </source>
</evidence>
<accession>A0ABW2TS98</accession>
<keyword evidence="1" id="KW-0805">Transcription regulation</keyword>
<evidence type="ECO:0000313" key="5">
    <source>
        <dbReference type="EMBL" id="MFC7616174.1"/>
    </source>
</evidence>
<evidence type="ECO:0000256" key="2">
    <source>
        <dbReference type="ARBA" id="ARBA00023125"/>
    </source>
</evidence>
<dbReference type="SUPFAM" id="SSF47413">
    <property type="entry name" value="lambda repressor-like DNA-binding domains"/>
    <property type="match status" value="1"/>
</dbReference>
<dbReference type="PANTHER" id="PTHR30146">
    <property type="entry name" value="LACI-RELATED TRANSCRIPTIONAL REPRESSOR"/>
    <property type="match status" value="1"/>
</dbReference>
<dbReference type="InterPro" id="IPR028082">
    <property type="entry name" value="Peripla_BP_I"/>
</dbReference>
<evidence type="ECO:0000256" key="3">
    <source>
        <dbReference type="ARBA" id="ARBA00023163"/>
    </source>
</evidence>
<dbReference type="Gene3D" id="1.10.260.40">
    <property type="entry name" value="lambda repressor-like DNA-binding domains"/>
    <property type="match status" value="1"/>
</dbReference>
<dbReference type="Pfam" id="PF13377">
    <property type="entry name" value="Peripla_BP_3"/>
    <property type="match status" value="1"/>
</dbReference>
<dbReference type="Gene3D" id="3.40.50.2300">
    <property type="match status" value="2"/>
</dbReference>
<dbReference type="PROSITE" id="PS50932">
    <property type="entry name" value="HTH_LACI_2"/>
    <property type="match status" value="1"/>
</dbReference>
<dbReference type="CDD" id="cd06267">
    <property type="entry name" value="PBP1_LacI_sugar_binding-like"/>
    <property type="match status" value="1"/>
</dbReference>
<keyword evidence="6" id="KW-1185">Reference proteome</keyword>
<dbReference type="Pfam" id="PF00356">
    <property type="entry name" value="LacI"/>
    <property type="match status" value="1"/>
</dbReference>
<gene>
    <name evidence="5" type="ORF">ACFQV2_24595</name>
</gene>
<dbReference type="GO" id="GO:0003677">
    <property type="term" value="F:DNA binding"/>
    <property type="evidence" value="ECO:0007669"/>
    <property type="project" value="UniProtKB-KW"/>
</dbReference>
<dbReference type="InterPro" id="IPR000843">
    <property type="entry name" value="HTH_LacI"/>
</dbReference>
<dbReference type="SMART" id="SM00354">
    <property type="entry name" value="HTH_LACI"/>
    <property type="match status" value="1"/>
</dbReference>
<dbReference type="EMBL" id="JBHTEY010000004">
    <property type="protein sequence ID" value="MFC7616174.1"/>
    <property type="molecule type" value="Genomic_DNA"/>
</dbReference>
<reference evidence="6" key="1">
    <citation type="journal article" date="2019" name="Int. J. Syst. Evol. Microbiol.">
        <title>The Global Catalogue of Microorganisms (GCM) 10K type strain sequencing project: providing services to taxonomists for standard genome sequencing and annotation.</title>
        <authorList>
            <consortium name="The Broad Institute Genomics Platform"/>
            <consortium name="The Broad Institute Genome Sequencing Center for Infectious Disease"/>
            <person name="Wu L."/>
            <person name="Ma J."/>
        </authorList>
    </citation>
    <scope>NUCLEOTIDE SEQUENCE [LARGE SCALE GENOMIC DNA]</scope>
    <source>
        <strain evidence="6">JCM 17695</strain>
    </source>
</reference>
<name>A0ABW2TS98_9PSEU</name>
<keyword evidence="2 5" id="KW-0238">DNA-binding</keyword>
<comment type="caution">
    <text evidence="5">The sequence shown here is derived from an EMBL/GenBank/DDBJ whole genome shotgun (WGS) entry which is preliminary data.</text>
</comment>
<dbReference type="CDD" id="cd01392">
    <property type="entry name" value="HTH_LacI"/>
    <property type="match status" value="1"/>
</dbReference>
<protein>
    <submittedName>
        <fullName evidence="5">LacI family DNA-binding transcriptional regulator</fullName>
    </submittedName>
</protein>
<organism evidence="5 6">
    <name type="scientific">Actinokineospora soli</name>
    <dbReference type="NCBI Taxonomy" id="1048753"/>
    <lineage>
        <taxon>Bacteria</taxon>
        <taxon>Bacillati</taxon>
        <taxon>Actinomycetota</taxon>
        <taxon>Actinomycetes</taxon>
        <taxon>Pseudonocardiales</taxon>
        <taxon>Pseudonocardiaceae</taxon>
        <taxon>Actinokineospora</taxon>
    </lineage>
</organism>
<proteinExistence type="predicted"/>
<keyword evidence="3" id="KW-0804">Transcription</keyword>
<dbReference type="InterPro" id="IPR046335">
    <property type="entry name" value="LacI/GalR-like_sensor"/>
</dbReference>
<evidence type="ECO:0000313" key="6">
    <source>
        <dbReference type="Proteomes" id="UP001596512"/>
    </source>
</evidence>
<evidence type="ECO:0000259" key="4">
    <source>
        <dbReference type="PROSITE" id="PS50932"/>
    </source>
</evidence>
<sequence length="331" mass="35867">MEVARLAGVSRQTVTRAMNDMSGISPETKEKVLAAAEQLRYRPSRFGRELVQQSTRSLGLVISDLANAYFSELASEVAKVVAQHGWTLIVKEKHPGPDTGLDELRSFAGQVDAAIAYTDLAPHDIDAVFGNVPLVLLDAAERTLDALSPSRPRSAVNIDIEAGLAKAVDHLISTGRSTIALVDIDYPSAGSTRADSYTRLMRARGLEPRVVRVEALDDDLHIGRRAVETALAAPEVPDAIIAFNDMSAFGVLKELRVRGVPVPDECAVVGIDGLRFGVFVEPELTTLRLDFAEFANHAFAEILRMSAASADTPLPHVRKKVFHELVVRQSA</sequence>
<dbReference type="Proteomes" id="UP001596512">
    <property type="component" value="Unassembled WGS sequence"/>
</dbReference>